<feature type="domain" description="Contractile injection system tube protein N-terminal" evidence="1">
    <location>
        <begin position="23"/>
        <end position="188"/>
    </location>
</feature>
<evidence type="ECO:0000313" key="3">
    <source>
        <dbReference type="Proteomes" id="UP001172778"/>
    </source>
</evidence>
<gene>
    <name evidence="2" type="ORF">PZA18_15505</name>
</gene>
<reference evidence="2" key="1">
    <citation type="submission" date="2023-03" db="EMBL/GenBank/DDBJ databases">
        <title>Chitinimonas shenzhenensis gen. nov., sp. nov., a novel member of family Burkholderiaceae isolated from activated sludge collected in Shen Zhen, China.</title>
        <authorList>
            <person name="Wang X."/>
        </authorList>
    </citation>
    <scope>NUCLEOTIDE SEQUENCE</scope>
    <source>
        <strain evidence="2">DQS-5</strain>
    </source>
</reference>
<dbReference type="RefSeq" id="WP_284101770.1">
    <property type="nucleotide sequence ID" value="NZ_JARRAF010000019.1"/>
</dbReference>
<sequence>MTSLVSKVGTGLLKAKSTSGPELTIQAFIDEKRSRKAGSALSFAYLPDSLKFSVGHQLATQALIGEISGAASFQHSQSAEMSVTLLLSEVYYRNIVGFTVGPRGDGAINKQLKALMKAAYQLNGATHRPNFLTVKWGKMPLGDDVGGGFKCQLKKLQVREKHSNRKGIPTYVEVDCTFVEVLSPAEREKKGKKSSPDLTHERQVVAGDRLDHKTWQIYGTPIHALKVARLNDLDHPRELAAGSVLRFPPYQDQS</sequence>
<proteinExistence type="predicted"/>
<dbReference type="Proteomes" id="UP001172778">
    <property type="component" value="Unassembled WGS sequence"/>
</dbReference>
<evidence type="ECO:0000313" key="2">
    <source>
        <dbReference type="EMBL" id="MDK2125460.1"/>
    </source>
</evidence>
<keyword evidence="3" id="KW-1185">Reference proteome</keyword>
<organism evidence="2 3">
    <name type="scientific">Parachitinimonas caeni</name>
    <dbReference type="NCBI Taxonomy" id="3031301"/>
    <lineage>
        <taxon>Bacteria</taxon>
        <taxon>Pseudomonadati</taxon>
        <taxon>Pseudomonadota</taxon>
        <taxon>Betaproteobacteria</taxon>
        <taxon>Neisseriales</taxon>
        <taxon>Chitinibacteraceae</taxon>
        <taxon>Parachitinimonas</taxon>
    </lineage>
</organism>
<protein>
    <recommendedName>
        <fullName evidence="1">Contractile injection system tube protein N-terminal domain-containing protein</fullName>
    </recommendedName>
</protein>
<comment type="caution">
    <text evidence="2">The sequence shown here is derived from an EMBL/GenBank/DDBJ whole genome shotgun (WGS) entry which is preliminary data.</text>
</comment>
<dbReference type="EMBL" id="JARRAF010000019">
    <property type="protein sequence ID" value="MDK2125460.1"/>
    <property type="molecule type" value="Genomic_DNA"/>
</dbReference>
<name>A0ABT7DZG7_9NEIS</name>
<dbReference type="InterPro" id="IPR045361">
    <property type="entry name" value="CIS_tube_prot_N"/>
</dbReference>
<evidence type="ECO:0000259" key="1">
    <source>
        <dbReference type="Pfam" id="PF19266"/>
    </source>
</evidence>
<dbReference type="Pfam" id="PF19266">
    <property type="entry name" value="CIS_tube"/>
    <property type="match status" value="1"/>
</dbReference>
<accession>A0ABT7DZG7</accession>